<evidence type="ECO:0000256" key="2">
    <source>
        <dbReference type="ARBA" id="ARBA00022475"/>
    </source>
</evidence>
<proteinExistence type="predicted"/>
<dbReference type="EMBL" id="VSSQ01127304">
    <property type="protein sequence ID" value="MPN56684.1"/>
    <property type="molecule type" value="Genomic_DNA"/>
</dbReference>
<keyword evidence="2" id="KW-1003">Cell membrane</keyword>
<evidence type="ECO:0000256" key="3">
    <source>
        <dbReference type="ARBA" id="ARBA00022692"/>
    </source>
</evidence>
<comment type="caution">
    <text evidence="7">The sequence shown here is derived from an EMBL/GenBank/DDBJ whole genome shotgun (WGS) entry which is preliminary data.</text>
</comment>
<evidence type="ECO:0000256" key="4">
    <source>
        <dbReference type="ARBA" id="ARBA00022989"/>
    </source>
</evidence>
<comment type="subcellular location">
    <subcellularLocation>
        <location evidence="1">Cell membrane</location>
        <topology evidence="1">Multi-pass membrane protein</topology>
    </subcellularLocation>
</comment>
<dbReference type="Gene3D" id="3.30.70.120">
    <property type="match status" value="1"/>
</dbReference>
<dbReference type="InterPro" id="IPR015867">
    <property type="entry name" value="N-reg_PII/ATP_PRibTrfase_C"/>
</dbReference>
<dbReference type="InterPro" id="IPR051461">
    <property type="entry name" value="UPF0750_membrane"/>
</dbReference>
<reference evidence="7" key="1">
    <citation type="submission" date="2019-08" db="EMBL/GenBank/DDBJ databases">
        <authorList>
            <person name="Kucharzyk K."/>
            <person name="Murdoch R.W."/>
            <person name="Higgins S."/>
            <person name="Loffler F."/>
        </authorList>
    </citation>
    <scope>NUCLEOTIDE SEQUENCE</scope>
</reference>
<evidence type="ECO:0000259" key="6">
    <source>
        <dbReference type="Pfam" id="PF10035"/>
    </source>
</evidence>
<protein>
    <recommendedName>
        <fullName evidence="6">DUF2179 domain-containing protein</fullName>
    </recommendedName>
</protein>
<dbReference type="InterPro" id="IPR019264">
    <property type="entry name" value="DUF2179"/>
</dbReference>
<keyword evidence="5" id="KW-0472">Membrane</keyword>
<keyword evidence="3" id="KW-0812">Transmembrane</keyword>
<gene>
    <name evidence="7" type="ORF">SDC9_204374</name>
</gene>
<name>A0A645J8A3_9ZZZZ</name>
<dbReference type="AlphaFoldDB" id="A0A645J8A3"/>
<keyword evidence="4" id="KW-1133">Transmembrane helix</keyword>
<evidence type="ECO:0000256" key="5">
    <source>
        <dbReference type="ARBA" id="ARBA00023136"/>
    </source>
</evidence>
<evidence type="ECO:0000313" key="7">
    <source>
        <dbReference type="EMBL" id="MPN56684.1"/>
    </source>
</evidence>
<dbReference type="GO" id="GO:0005886">
    <property type="term" value="C:plasma membrane"/>
    <property type="evidence" value="ECO:0007669"/>
    <property type="project" value="UniProtKB-SubCell"/>
</dbReference>
<dbReference type="PANTHER" id="PTHR33545:SF10">
    <property type="entry name" value="UPF0750 MEMBRANE PROTEIN YPJC"/>
    <property type="match status" value="1"/>
</dbReference>
<organism evidence="7">
    <name type="scientific">bioreactor metagenome</name>
    <dbReference type="NCBI Taxonomy" id="1076179"/>
    <lineage>
        <taxon>unclassified sequences</taxon>
        <taxon>metagenomes</taxon>
        <taxon>ecological metagenomes</taxon>
    </lineage>
</organism>
<dbReference type="CDD" id="cd16380">
    <property type="entry name" value="YitT_C"/>
    <property type="match status" value="1"/>
</dbReference>
<dbReference type="Pfam" id="PF10035">
    <property type="entry name" value="DUF2179"/>
    <property type="match status" value="1"/>
</dbReference>
<accession>A0A645J8A3</accession>
<dbReference type="PANTHER" id="PTHR33545">
    <property type="entry name" value="UPF0750 MEMBRANE PROTEIN YITT-RELATED"/>
    <property type="match status" value="1"/>
</dbReference>
<sequence length="100" mass="10908">MTTQLIDLIQEGPSSSKAFMIVTAVPDQVAQAILAELERGVTFLQGRGAYTGQMRETLLCVVSTSEVTMLKELIYNLDKSAFVIVADVHEVLGEGFSRTK</sequence>
<feature type="domain" description="DUF2179" evidence="6">
    <location>
        <begin position="39"/>
        <end position="93"/>
    </location>
</feature>
<evidence type="ECO:0000256" key="1">
    <source>
        <dbReference type="ARBA" id="ARBA00004651"/>
    </source>
</evidence>